<protein>
    <submittedName>
        <fullName evidence="2">Uncharacterized protein</fullName>
    </submittedName>
</protein>
<evidence type="ECO:0000313" key="2">
    <source>
        <dbReference type="EMBL" id="CAC21520.1"/>
    </source>
</evidence>
<dbReference type="KEGG" id="vg:919876"/>
<dbReference type="RefSeq" id="NP_073681.1">
    <property type="nucleotide sequence ID" value="NC_002649.1"/>
</dbReference>
<reference evidence="2 3" key="3">
    <citation type="journal article" date="1999" name="J. Mol. Biol.">
        <title>The switch from early to late transcription in phage GA-1: characterization of the regulatory protein p4G.</title>
        <authorList>
            <person name="Horcajadas J.A."/>
            <person name="Monsalve M."/>
            <person name="Rojo F."/>
            <person name="Salas M."/>
        </authorList>
    </citation>
    <scope>NUCLEOTIDE SEQUENCE [LARGE SCALE GENOMIC DNA]</scope>
</reference>
<keyword evidence="1" id="KW-0812">Transmembrane</keyword>
<dbReference type="GeneID" id="919876"/>
<dbReference type="EMBL" id="X96987">
    <property type="protein sequence ID" value="CAC21520.1"/>
    <property type="molecule type" value="Genomic_DNA"/>
</dbReference>
<name>Q9FZX3_BPGA1</name>
<reference evidence="2 3" key="2">
    <citation type="journal article" date="1996" name="J. Mol. Biol.">
        <title>Functional characterization of the genes coding for the terminal protein and DNA polymerase from bacteriophage GA-1. Evidence for a sliding-back mechanism during protein-primed GA-1 DNA replication.</title>
        <authorList>
            <person name="Illana B."/>
            <person name="Blanco L."/>
            <person name="Salas M."/>
        </authorList>
    </citation>
    <scope>NUCLEOTIDE SEQUENCE [LARGE SCALE GENOMIC DNA]</scope>
</reference>
<keyword evidence="1" id="KW-0472">Membrane</keyword>
<reference evidence="2 3" key="1">
    <citation type="journal article" date="1996" name="J. Biol. Chem.">
        <title>Activation of replication origins in phi29-related phages requires the recognition of initiation proteins to specific nucleoprotein complexes.</title>
        <authorList>
            <person name="Freire R."/>
            <person name="Serrano M."/>
            <person name="Salas M."/>
            <person name="Hermoso J."/>
        </authorList>
    </citation>
    <scope>NUCLEOTIDE SEQUENCE [LARGE SCALE GENOMIC DNA]</scope>
</reference>
<keyword evidence="1" id="KW-1133">Transmembrane helix</keyword>
<organismHost>
    <name type="scientific">Bacillus subtilis</name>
    <dbReference type="NCBI Taxonomy" id="1423"/>
</organismHost>
<sequence>MLFNIVVTALEVIILGSFVAGMVILYQIFKIVMVKEREDTKTQIIENWVDHVRRRK</sequence>
<evidence type="ECO:0000256" key="1">
    <source>
        <dbReference type="SAM" id="Phobius"/>
    </source>
</evidence>
<dbReference type="Proteomes" id="UP000002580">
    <property type="component" value="Segment"/>
</dbReference>
<reference evidence="2 3" key="4">
    <citation type="journal article" date="2000" name="Nucleic Acids Res.">
        <title>Differential functional behavior of viral phi29, Nf and GA-1 SSB proteins.</title>
        <authorList>
            <person name="Gascon I."/>
            <person name="Lazaro J.M."/>
            <person name="Salas M."/>
        </authorList>
    </citation>
    <scope>NUCLEOTIDE SEQUENCE [LARGE SCALE GENOMIC DNA]</scope>
</reference>
<proteinExistence type="predicted"/>
<keyword evidence="3" id="KW-1185">Reference proteome</keyword>
<feature type="transmembrane region" description="Helical" evidence="1">
    <location>
        <begin position="6"/>
        <end position="29"/>
    </location>
</feature>
<organism evidence="2 3">
    <name type="scientific">Bacillus phage GA-1</name>
    <name type="common">Bacteriophage GA-1</name>
    <dbReference type="NCBI Taxonomy" id="2679898"/>
    <lineage>
        <taxon>Viruses</taxon>
        <taxon>Duplodnaviria</taxon>
        <taxon>Heunggongvirae</taxon>
        <taxon>Uroviricota</taxon>
        <taxon>Caudoviricetes</taxon>
        <taxon>Salasmaviridae</taxon>
        <taxon>Tatarstanvirinae</taxon>
        <taxon>Gaunavirus</taxon>
        <taxon>Gaunavirus GA1</taxon>
    </lineage>
</organism>
<evidence type="ECO:0000313" key="3">
    <source>
        <dbReference type="Proteomes" id="UP000002580"/>
    </source>
</evidence>
<accession>Q9FZX3</accession>